<dbReference type="PANTHER" id="PTHR24171:SF8">
    <property type="entry name" value="BRCA1-ASSOCIATED RING DOMAIN PROTEIN 1"/>
    <property type="match status" value="1"/>
</dbReference>
<dbReference type="SUPFAM" id="SSF48403">
    <property type="entry name" value="Ankyrin repeat"/>
    <property type="match status" value="1"/>
</dbReference>
<dbReference type="PROSITE" id="PS50088">
    <property type="entry name" value="ANK_REPEAT"/>
    <property type="match status" value="3"/>
</dbReference>
<organism evidence="4 5">
    <name type="scientific">Phytophthora fragariae</name>
    <dbReference type="NCBI Taxonomy" id="53985"/>
    <lineage>
        <taxon>Eukaryota</taxon>
        <taxon>Sar</taxon>
        <taxon>Stramenopiles</taxon>
        <taxon>Oomycota</taxon>
        <taxon>Peronosporomycetes</taxon>
        <taxon>Peronosporales</taxon>
        <taxon>Peronosporaceae</taxon>
        <taxon>Phytophthora</taxon>
    </lineage>
</organism>
<feature type="repeat" description="ANK" evidence="3">
    <location>
        <begin position="90"/>
        <end position="122"/>
    </location>
</feature>
<proteinExistence type="predicted"/>
<dbReference type="PRINTS" id="PR01415">
    <property type="entry name" value="ANKYRIN"/>
</dbReference>
<dbReference type="InterPro" id="IPR002110">
    <property type="entry name" value="Ankyrin_rpt"/>
</dbReference>
<accession>A0A6G0N5Z2</accession>
<dbReference type="GO" id="GO:0085020">
    <property type="term" value="P:protein K6-linked ubiquitination"/>
    <property type="evidence" value="ECO:0007669"/>
    <property type="project" value="TreeGrafter"/>
</dbReference>
<dbReference type="GO" id="GO:0004842">
    <property type="term" value="F:ubiquitin-protein transferase activity"/>
    <property type="evidence" value="ECO:0007669"/>
    <property type="project" value="TreeGrafter"/>
</dbReference>
<dbReference type="SMART" id="SM00248">
    <property type="entry name" value="ANK"/>
    <property type="match status" value="4"/>
</dbReference>
<dbReference type="Proteomes" id="UP000476176">
    <property type="component" value="Unassembled WGS sequence"/>
</dbReference>
<evidence type="ECO:0000256" key="1">
    <source>
        <dbReference type="ARBA" id="ARBA00022737"/>
    </source>
</evidence>
<dbReference type="InterPro" id="IPR036770">
    <property type="entry name" value="Ankyrin_rpt-contain_sf"/>
</dbReference>
<evidence type="ECO:0000313" key="5">
    <source>
        <dbReference type="Proteomes" id="UP000476176"/>
    </source>
</evidence>
<reference evidence="4 5" key="1">
    <citation type="submission" date="2018-09" db="EMBL/GenBank/DDBJ databases">
        <title>Genomic investigation of the strawberry pathogen Phytophthora fragariae indicates pathogenicity is determined by transcriptional variation in three key races.</title>
        <authorList>
            <person name="Adams T.M."/>
            <person name="Armitage A.D."/>
            <person name="Sobczyk M.K."/>
            <person name="Bates H.J."/>
            <person name="Dunwell J.M."/>
            <person name="Nellist C.F."/>
            <person name="Harrison R.J."/>
        </authorList>
    </citation>
    <scope>NUCLEOTIDE SEQUENCE [LARGE SCALE GENOMIC DNA]</scope>
    <source>
        <strain evidence="4 5">BC-23</strain>
    </source>
</reference>
<name>A0A6G0N5Z2_9STRA</name>
<sequence length="206" mass="21655">MIQQINTTKGIWETDEGVDEENPPVASALWWAGRNGCPEVVKALLDEGISINEAGIEGWTPLAIAAFEGHTSVVALLAERGASLNTQVSSGATALTIACGMGHLVTVDILLSNGALIDLASADHWTPLLVASRNNHHDVVALLLFRGAQVDLKGPNGSTALYVAGIFSLSRSSCPREQARVNAVAPFPFFSSAFAPFCRSNSTTLA</sequence>
<dbReference type="AlphaFoldDB" id="A0A6G0N5Z2"/>
<dbReference type="PROSITE" id="PS50297">
    <property type="entry name" value="ANK_REP_REGION"/>
    <property type="match status" value="3"/>
</dbReference>
<dbReference type="Pfam" id="PF12796">
    <property type="entry name" value="Ank_2"/>
    <property type="match status" value="2"/>
</dbReference>
<protein>
    <submittedName>
        <fullName evidence="4">Uncharacterized protein</fullName>
    </submittedName>
</protein>
<keyword evidence="2 3" id="KW-0040">ANK repeat</keyword>
<evidence type="ECO:0000256" key="3">
    <source>
        <dbReference type="PROSITE-ProRule" id="PRU00023"/>
    </source>
</evidence>
<feature type="repeat" description="ANK" evidence="3">
    <location>
        <begin position="57"/>
        <end position="89"/>
    </location>
</feature>
<gene>
    <name evidence="4" type="ORF">PF004_g20466</name>
</gene>
<dbReference type="Gene3D" id="1.25.40.20">
    <property type="entry name" value="Ankyrin repeat-containing domain"/>
    <property type="match status" value="1"/>
</dbReference>
<feature type="repeat" description="ANK" evidence="3">
    <location>
        <begin position="123"/>
        <end position="155"/>
    </location>
</feature>
<keyword evidence="1" id="KW-0677">Repeat</keyword>
<dbReference type="PANTHER" id="PTHR24171">
    <property type="entry name" value="ANKYRIN REPEAT DOMAIN-CONTAINING PROTEIN 39-RELATED"/>
    <property type="match status" value="1"/>
</dbReference>
<comment type="caution">
    <text evidence="4">The sequence shown here is derived from an EMBL/GenBank/DDBJ whole genome shotgun (WGS) entry which is preliminary data.</text>
</comment>
<evidence type="ECO:0000256" key="2">
    <source>
        <dbReference type="ARBA" id="ARBA00023043"/>
    </source>
</evidence>
<dbReference type="EMBL" id="QXGC01001830">
    <property type="protein sequence ID" value="KAE9195289.1"/>
    <property type="molecule type" value="Genomic_DNA"/>
</dbReference>
<evidence type="ECO:0000313" key="4">
    <source>
        <dbReference type="EMBL" id="KAE9195289.1"/>
    </source>
</evidence>